<dbReference type="InterPro" id="IPR053301">
    <property type="entry name" value="F-box_motif"/>
</dbReference>
<proteinExistence type="predicted"/>
<evidence type="ECO:0000313" key="2">
    <source>
        <dbReference type="EMBL" id="VEF71991.1"/>
    </source>
</evidence>
<evidence type="ECO:0000256" key="1">
    <source>
        <dbReference type="SAM" id="SignalP"/>
    </source>
</evidence>
<dbReference type="PANTHER" id="PTHR45088:SF1">
    <property type="entry name" value="OS04G0476000 PROTEIN"/>
    <property type="match status" value="1"/>
</dbReference>
<gene>
    <name evidence="2" type="ORF">NCTC7357_00225</name>
</gene>
<accession>A0AAX3FNZ8</accession>
<keyword evidence="1" id="KW-0732">Signal</keyword>
<name>A0AAX3FNZ8_9PSED</name>
<feature type="chain" id="PRO_5043320819" description="Sel1 repeat family protein" evidence="1">
    <location>
        <begin position="24"/>
        <end position="327"/>
    </location>
</feature>
<dbReference type="SUPFAM" id="SSF81901">
    <property type="entry name" value="HCP-like"/>
    <property type="match status" value="2"/>
</dbReference>
<dbReference type="RefSeq" id="WP_124324336.1">
    <property type="nucleotide sequence ID" value="NZ_CP118137.1"/>
</dbReference>
<dbReference type="AlphaFoldDB" id="A0AAX3FNZ8"/>
<feature type="signal peptide" evidence="1">
    <location>
        <begin position="1"/>
        <end position="23"/>
    </location>
</feature>
<dbReference type="Gene3D" id="1.25.40.10">
    <property type="entry name" value="Tetratricopeptide repeat domain"/>
    <property type="match status" value="1"/>
</dbReference>
<evidence type="ECO:0000313" key="3">
    <source>
        <dbReference type="Proteomes" id="UP000277437"/>
    </source>
</evidence>
<protein>
    <recommendedName>
        <fullName evidence="4">Sel1 repeat family protein</fullName>
    </recommendedName>
</protein>
<sequence length="327" mass="36124">MSYIKIFFSAALSTFIFCSSATAELSTEELASKNKGIELYNQHKAISAVSYLEIAASAGDHEAQYYLGEALRRNKRYMTPEAQSAYEASALQGDIYAMIRLSEDSSDLCVAMGNCPEGRKEPKEWLEIAKKTASAQAEKGNAESMYLMFRITGNDEWLEKSAKGGYAFAQYYLGTGYKGGKGFFVLPSSRADVVEHLMKSSAEGGYPVGMMEYAAICAEKKDFDKYRYWSKKAAETGYAGAVFGYGINLSKPSSEYGFSYDPVTSYALMTLLLELDGGGGMKDYAGYELPSISAKMSSEQIEKAKTFSKEWKDNHPPLSFFPDKLSR</sequence>
<organism evidence="2 3">
    <name type="scientific">Pseudomonas chlororaphis</name>
    <dbReference type="NCBI Taxonomy" id="587753"/>
    <lineage>
        <taxon>Bacteria</taxon>
        <taxon>Pseudomonadati</taxon>
        <taxon>Pseudomonadota</taxon>
        <taxon>Gammaproteobacteria</taxon>
        <taxon>Pseudomonadales</taxon>
        <taxon>Pseudomonadaceae</taxon>
        <taxon>Pseudomonas</taxon>
    </lineage>
</organism>
<evidence type="ECO:0008006" key="4">
    <source>
        <dbReference type="Google" id="ProtNLM"/>
    </source>
</evidence>
<reference evidence="2 3" key="1">
    <citation type="submission" date="2018-12" db="EMBL/GenBank/DDBJ databases">
        <authorList>
            <consortium name="Pathogen Informatics"/>
        </authorList>
    </citation>
    <scope>NUCLEOTIDE SEQUENCE [LARGE SCALE GENOMIC DNA]</scope>
    <source>
        <strain evidence="2 3">NCTC7357</strain>
    </source>
</reference>
<dbReference type="Proteomes" id="UP000277437">
    <property type="component" value="Chromosome"/>
</dbReference>
<dbReference type="PANTHER" id="PTHR45088">
    <property type="entry name" value="OSJNBA0022H21.17 PROTEIN"/>
    <property type="match status" value="1"/>
</dbReference>
<dbReference type="InterPro" id="IPR011990">
    <property type="entry name" value="TPR-like_helical_dom_sf"/>
</dbReference>
<dbReference type="EMBL" id="LR134334">
    <property type="protein sequence ID" value="VEF71991.1"/>
    <property type="molecule type" value="Genomic_DNA"/>
</dbReference>